<gene>
    <name evidence="2" type="ORF">TCAL_11138</name>
</gene>
<dbReference type="AlphaFoldDB" id="A0A553NPI0"/>
<sequence length="239" mass="26413">MDRRGSGYSIPLKGNGNNIMSQGPYYPPPMQPIYIQSPAYPPMMMHQGMGGQASSYGPPYNAYPYGYSGAMMGPPLRRAGSINAKIMSQDAKRPFAQAQQPRLGSEHSSPWMEDGGGQGALTGPEDRAPSVTSETDPTSVLERLKRENDENRQGFKDKLKIWEATKPRVEDMDQQIKVIIGRIGLSCPVECGQLSYDGGTARSHEGHEIGKRRSLVTKRELALTWWSEIKLIQFIPMPG</sequence>
<dbReference type="Proteomes" id="UP000318571">
    <property type="component" value="Chromosome 4"/>
</dbReference>
<evidence type="ECO:0000256" key="1">
    <source>
        <dbReference type="SAM" id="MobiDB-lite"/>
    </source>
</evidence>
<reference evidence="2 3" key="1">
    <citation type="journal article" date="2018" name="Nat. Ecol. Evol.">
        <title>Genomic signatures of mitonuclear coevolution across populations of Tigriopus californicus.</title>
        <authorList>
            <person name="Barreto F.S."/>
            <person name="Watson E.T."/>
            <person name="Lima T.G."/>
            <person name="Willett C.S."/>
            <person name="Edmands S."/>
            <person name="Li W."/>
            <person name="Burton R.S."/>
        </authorList>
    </citation>
    <scope>NUCLEOTIDE SEQUENCE [LARGE SCALE GENOMIC DNA]</scope>
    <source>
        <strain evidence="2 3">San Diego</strain>
    </source>
</reference>
<keyword evidence="3" id="KW-1185">Reference proteome</keyword>
<name>A0A553NPI0_TIGCA</name>
<organism evidence="2 3">
    <name type="scientific">Tigriopus californicus</name>
    <name type="common">Marine copepod</name>
    <dbReference type="NCBI Taxonomy" id="6832"/>
    <lineage>
        <taxon>Eukaryota</taxon>
        <taxon>Metazoa</taxon>
        <taxon>Ecdysozoa</taxon>
        <taxon>Arthropoda</taxon>
        <taxon>Crustacea</taxon>
        <taxon>Multicrustacea</taxon>
        <taxon>Hexanauplia</taxon>
        <taxon>Copepoda</taxon>
        <taxon>Harpacticoida</taxon>
        <taxon>Harpacticidae</taxon>
        <taxon>Tigriopus</taxon>
    </lineage>
</organism>
<feature type="compositionally biased region" description="Polar residues" evidence="1">
    <location>
        <begin position="97"/>
        <end position="108"/>
    </location>
</feature>
<comment type="caution">
    <text evidence="2">The sequence shown here is derived from an EMBL/GenBank/DDBJ whole genome shotgun (WGS) entry which is preliminary data.</text>
</comment>
<dbReference type="EMBL" id="VCGU01000011">
    <property type="protein sequence ID" value="TRY67317.1"/>
    <property type="molecule type" value="Genomic_DNA"/>
</dbReference>
<feature type="region of interest" description="Disordered" evidence="1">
    <location>
        <begin position="91"/>
        <end position="138"/>
    </location>
</feature>
<evidence type="ECO:0000313" key="3">
    <source>
        <dbReference type="Proteomes" id="UP000318571"/>
    </source>
</evidence>
<accession>A0A553NPI0</accession>
<protein>
    <submittedName>
        <fullName evidence="2">Uncharacterized protein</fullName>
    </submittedName>
</protein>
<evidence type="ECO:0000313" key="2">
    <source>
        <dbReference type="EMBL" id="TRY67317.1"/>
    </source>
</evidence>
<proteinExistence type="predicted"/>